<evidence type="ECO:0000256" key="1">
    <source>
        <dbReference type="ARBA" id="ARBA00004123"/>
    </source>
</evidence>
<dbReference type="InterPro" id="IPR016024">
    <property type="entry name" value="ARM-type_fold"/>
</dbReference>
<evidence type="ECO:0000313" key="8">
    <source>
        <dbReference type="Proteomes" id="UP000279259"/>
    </source>
</evidence>
<evidence type="ECO:0000313" key="7">
    <source>
        <dbReference type="EMBL" id="RSH83829.1"/>
    </source>
</evidence>
<feature type="region of interest" description="Disordered" evidence="5">
    <location>
        <begin position="704"/>
        <end position="733"/>
    </location>
</feature>
<dbReference type="OrthoDB" id="20900at2759"/>
<accession>A0A427XYA0</accession>
<feature type="region of interest" description="Disordered" evidence="5">
    <location>
        <begin position="756"/>
        <end position="832"/>
    </location>
</feature>
<gene>
    <name evidence="7" type="ORF">EHS25_005444</name>
</gene>
<keyword evidence="4" id="KW-0539">Nucleus</keyword>
<comment type="similarity">
    <text evidence="2">Belongs to the RIX1/PELP1 family.</text>
</comment>
<dbReference type="PANTHER" id="PTHR34105:SF1">
    <property type="entry name" value="PROLINE-, GLUTAMIC ACID- AND LEUCINE-RICH PROTEIN 1"/>
    <property type="match status" value="1"/>
</dbReference>
<dbReference type="Pfam" id="PF08167">
    <property type="entry name" value="RIX1"/>
    <property type="match status" value="1"/>
</dbReference>
<evidence type="ECO:0000256" key="4">
    <source>
        <dbReference type="ARBA" id="ARBA00023242"/>
    </source>
</evidence>
<reference evidence="7 8" key="1">
    <citation type="submission" date="2018-11" db="EMBL/GenBank/DDBJ databases">
        <title>Genome sequence of Saitozyma podzolica DSM 27192.</title>
        <authorList>
            <person name="Aliyu H."/>
            <person name="Gorte O."/>
            <person name="Ochsenreither K."/>
        </authorList>
    </citation>
    <scope>NUCLEOTIDE SEQUENCE [LARGE SCALE GENOMIC DNA]</scope>
    <source>
        <strain evidence="7 8">DSM 27192</strain>
    </source>
</reference>
<comment type="caution">
    <text evidence="7">The sequence shown here is derived from an EMBL/GenBank/DDBJ whole genome shotgun (WGS) entry which is preliminary data.</text>
</comment>
<dbReference type="AlphaFoldDB" id="A0A427XYA0"/>
<dbReference type="GO" id="GO:0005634">
    <property type="term" value="C:nucleus"/>
    <property type="evidence" value="ECO:0007669"/>
    <property type="project" value="UniProtKB-SubCell"/>
</dbReference>
<dbReference type="InterPro" id="IPR012583">
    <property type="entry name" value="RIX1_N"/>
</dbReference>
<evidence type="ECO:0000256" key="5">
    <source>
        <dbReference type="SAM" id="MobiDB-lite"/>
    </source>
</evidence>
<evidence type="ECO:0000256" key="3">
    <source>
        <dbReference type="ARBA" id="ARBA00021502"/>
    </source>
</evidence>
<sequence length="832" mass="88357">MSNTDPIPSTSTTSPASLLSLLLSLPLTHPSVLPLLALQPLSQPSHLLASQLNKYLARINTAVLSRNEAERRTGCGVARELVMQDGEGWVLGGWGRAWAGSSLGVLVSPGTSPRDIPASLALLQATVLASPSYPTFEREAVHPIMGKMSVTLLKVIERLITDPERDYPVLLSTIESTQALVIHSPSPFRPTLPSLRPLLHSLILHLPTPSSPSGECPTEVRLAAANLVAALHLTSGKAQSSAAWGREMKEALAGYHFGVGAVLADGLEEDSGRGIVPASAAAMPPLPSEPAARLPAALAMVEGWVEIILALLRFPTARPVPVPIALVVSAGLRCLNLTLDTPTVAYISPQHHAAIVASLTRLWTAGSLLIGAITSACGDHLFPHLSEVFDHTVYLLERAPQSMTDVQLQLFRLHRLLISLYPPALLPAEARGSGVNGSAGKRGKKRARGAEDGLVASLEGRSGRTIGSEGEVILEALQLIPLLHPTPLLSPSLLTFSVRLHLSLHLSLPGLAAQFARPEMCERVRAGVREVLEQAVLMSEEGGTARGFKSVILGVLNDPSDRVNLVLHPSSPPLPRPAPPLSALHYFAPESAEEKRLRLELGFETSLDADFIAAATSSIPAEEGPMDIDIEIDVRHRGHPESLLPGRTALREDEPRYPGAGQAVGITVPRARRLSRAEEAHVGASSGGLETRRRIITAPERVREEPIRLDTGNNSTTTSANASRRSSADGQGLSVVGVVPHLQPGEVMITPPQHSEVAGVGGAEGQKPFTSTIGKQAGERSSMENQEDGVKGSLDKGKGRATIDEEDEGIPELDSGSSDEGMDEDENEDEEE</sequence>
<protein>
    <recommendedName>
        <fullName evidence="3">Pre-rRNA-processing protein RIX1</fullName>
    </recommendedName>
</protein>
<comment type="subcellular location">
    <subcellularLocation>
        <location evidence="1">Nucleus</location>
    </subcellularLocation>
</comment>
<organism evidence="7 8">
    <name type="scientific">Saitozyma podzolica</name>
    <dbReference type="NCBI Taxonomy" id="1890683"/>
    <lineage>
        <taxon>Eukaryota</taxon>
        <taxon>Fungi</taxon>
        <taxon>Dikarya</taxon>
        <taxon>Basidiomycota</taxon>
        <taxon>Agaricomycotina</taxon>
        <taxon>Tremellomycetes</taxon>
        <taxon>Tremellales</taxon>
        <taxon>Trimorphomycetaceae</taxon>
        <taxon>Saitozyma</taxon>
    </lineage>
</organism>
<dbReference type="SUPFAM" id="SSF48371">
    <property type="entry name" value="ARM repeat"/>
    <property type="match status" value="1"/>
</dbReference>
<dbReference type="Proteomes" id="UP000279259">
    <property type="component" value="Unassembled WGS sequence"/>
</dbReference>
<name>A0A427XYA0_9TREE</name>
<proteinExistence type="inferred from homology"/>
<dbReference type="EMBL" id="RSCD01000023">
    <property type="protein sequence ID" value="RSH83829.1"/>
    <property type="molecule type" value="Genomic_DNA"/>
</dbReference>
<feature type="compositionally biased region" description="Low complexity" evidence="5">
    <location>
        <begin position="713"/>
        <end position="725"/>
    </location>
</feature>
<feature type="compositionally biased region" description="Acidic residues" evidence="5">
    <location>
        <begin position="820"/>
        <end position="832"/>
    </location>
</feature>
<feature type="compositionally biased region" description="Basic and acidic residues" evidence="5">
    <location>
        <begin position="777"/>
        <end position="803"/>
    </location>
</feature>
<dbReference type="PANTHER" id="PTHR34105">
    <property type="entry name" value="PROLINE-, GLUTAMIC ACID- AND LEUCINE-RICH PROTEIN 1"/>
    <property type="match status" value="1"/>
</dbReference>
<feature type="domain" description="Pre-rRNA-processing protein RIX1 N-terminal" evidence="6">
    <location>
        <begin position="23"/>
        <end position="203"/>
    </location>
</feature>
<evidence type="ECO:0000256" key="2">
    <source>
        <dbReference type="ARBA" id="ARBA00010511"/>
    </source>
</evidence>
<dbReference type="STRING" id="1890683.A0A427XYA0"/>
<evidence type="ECO:0000259" key="6">
    <source>
        <dbReference type="Pfam" id="PF08167"/>
    </source>
</evidence>
<keyword evidence="8" id="KW-1185">Reference proteome</keyword>
<dbReference type="GO" id="GO:0006364">
    <property type="term" value="P:rRNA processing"/>
    <property type="evidence" value="ECO:0007669"/>
    <property type="project" value="TreeGrafter"/>
</dbReference>